<comment type="caution">
    <text evidence="2">The sequence shown here is derived from an EMBL/GenBank/DDBJ whole genome shotgun (WGS) entry which is preliminary data.</text>
</comment>
<feature type="compositionally biased region" description="Basic and acidic residues" evidence="1">
    <location>
        <begin position="614"/>
        <end position="624"/>
    </location>
</feature>
<name>A0AA39LCB7_SARSR</name>
<dbReference type="Proteomes" id="UP001175261">
    <property type="component" value="Unassembled WGS sequence"/>
</dbReference>
<dbReference type="AlphaFoldDB" id="A0AA39LCB7"/>
<evidence type="ECO:0000313" key="2">
    <source>
        <dbReference type="EMBL" id="KAK0392551.1"/>
    </source>
</evidence>
<sequence length="759" mass="84054">MAQIASPAPAQAPAQARNGPFWCTAGPMAAPVSACGGTERSGSITASESDCLFPIYRSLSDKNSGTTSSSNAPDYAEPIRHGVASKHHRPEMKTFLDLDALSTSSVTLSHLSSTQISNPHSSRPRLEGFNANIFLSSGRTSTATVTAAPEPAEATNLMATTSTDNAVRVVGADATTLHHSALRELRDLELMQDTDFALPDRGRQRSRVNSHHLRVFDHLSADDRPSSSRSHLRYWHRSKSPMPDASKYLRVSSDGSSPSISNLPSMTMTRDEFEALPPTIQRKYFSTVERIHIAQSPAPFPGTTSPADVCQASRLLGLEDTNCYGPSVLAQLSGHTAIGHGHIRVNSTERRFYANLPEKIKRRHLSREEQLVAQSRQHRRRSLSAGAADDFVKPKNRQSSRALDATYPSLGSTVSLIEELPTMQPQSVEQTCTNVKHDAPRETFFDSFRWLEDEDDLDLRLFLDDYHINLRDEVPLPSKSRRPSFRRHLSISKLPFGRTNISTTRLSTSSRGAVPTPTTAKPPSLISDVAGHTRQKSRALSLVNGNRQLMPASPTTAAAHYHDPEARLRLREYIGSSTKFDEALEFGFPSMEERPGKAGKGPLDLTLDFDKPRTFLDDDDKSSCSDEASVADPETPRTPQAFDKPSSEHLRTMTAFPISEPKADFLQAPLSSREMTLRMTLTRPDLRANEEQMYGWQKGSTTRPSHMRSGSKPPTVFVRDISPKDSIEKQFAAFDQENLAAHDHDNGVVRRFWKKVRRA</sequence>
<reference evidence="2" key="1">
    <citation type="submission" date="2022-10" db="EMBL/GenBank/DDBJ databases">
        <title>Determination and structural analysis of whole genome sequence of Sarocladium strictum F4-1.</title>
        <authorList>
            <person name="Hu L."/>
            <person name="Jiang Y."/>
        </authorList>
    </citation>
    <scope>NUCLEOTIDE SEQUENCE</scope>
    <source>
        <strain evidence="2">F4-1</strain>
    </source>
</reference>
<accession>A0AA39LCB7</accession>
<feature type="region of interest" description="Disordered" evidence="1">
    <location>
        <begin position="366"/>
        <end position="403"/>
    </location>
</feature>
<keyword evidence="3" id="KW-1185">Reference proteome</keyword>
<feature type="region of interest" description="Disordered" evidence="1">
    <location>
        <begin position="614"/>
        <end position="647"/>
    </location>
</feature>
<feature type="region of interest" description="Disordered" evidence="1">
    <location>
        <begin position="504"/>
        <end position="532"/>
    </location>
</feature>
<feature type="region of interest" description="Disordered" evidence="1">
    <location>
        <begin position="696"/>
        <end position="719"/>
    </location>
</feature>
<evidence type="ECO:0008006" key="4">
    <source>
        <dbReference type="Google" id="ProtNLM"/>
    </source>
</evidence>
<dbReference type="EMBL" id="JAPDFR010000001">
    <property type="protein sequence ID" value="KAK0392551.1"/>
    <property type="molecule type" value="Genomic_DNA"/>
</dbReference>
<evidence type="ECO:0000256" key="1">
    <source>
        <dbReference type="SAM" id="MobiDB-lite"/>
    </source>
</evidence>
<evidence type="ECO:0000313" key="3">
    <source>
        <dbReference type="Proteomes" id="UP001175261"/>
    </source>
</evidence>
<feature type="compositionally biased region" description="Polar residues" evidence="1">
    <location>
        <begin position="504"/>
        <end position="521"/>
    </location>
</feature>
<organism evidence="2 3">
    <name type="scientific">Sarocladium strictum</name>
    <name type="common">Black bundle disease fungus</name>
    <name type="synonym">Acremonium strictum</name>
    <dbReference type="NCBI Taxonomy" id="5046"/>
    <lineage>
        <taxon>Eukaryota</taxon>
        <taxon>Fungi</taxon>
        <taxon>Dikarya</taxon>
        <taxon>Ascomycota</taxon>
        <taxon>Pezizomycotina</taxon>
        <taxon>Sordariomycetes</taxon>
        <taxon>Hypocreomycetidae</taxon>
        <taxon>Hypocreales</taxon>
        <taxon>Sarocladiaceae</taxon>
        <taxon>Sarocladium</taxon>
    </lineage>
</organism>
<protein>
    <recommendedName>
        <fullName evidence="4">Mucin</fullName>
    </recommendedName>
</protein>
<proteinExistence type="predicted"/>
<gene>
    <name evidence="2" type="ORF">NLU13_2046</name>
</gene>